<sequence length="96" mass="11366">MRGRKRLNKMAVILRGVIRFYYFLRAKYRHGWNAKNSTSSRGCDLQMNIEICSQCKQLRSFRGRKKRENFERGCIYMDIAPSHLRPRMGGEGEMFG</sequence>
<dbReference type="EMBL" id="BMAW01085206">
    <property type="protein sequence ID" value="GFU41858.1"/>
    <property type="molecule type" value="Genomic_DNA"/>
</dbReference>
<evidence type="ECO:0000313" key="2">
    <source>
        <dbReference type="Proteomes" id="UP000887013"/>
    </source>
</evidence>
<dbReference type="Proteomes" id="UP000887013">
    <property type="component" value="Unassembled WGS sequence"/>
</dbReference>
<dbReference type="OrthoDB" id="6428709at2759"/>
<reference evidence="1" key="1">
    <citation type="submission" date="2020-08" db="EMBL/GenBank/DDBJ databases">
        <title>Multicomponent nature underlies the extraordinary mechanical properties of spider dragline silk.</title>
        <authorList>
            <person name="Kono N."/>
            <person name="Nakamura H."/>
            <person name="Mori M."/>
            <person name="Yoshida Y."/>
            <person name="Ohtoshi R."/>
            <person name="Malay A.D."/>
            <person name="Moran D.A.P."/>
            <person name="Tomita M."/>
            <person name="Numata K."/>
            <person name="Arakawa K."/>
        </authorList>
    </citation>
    <scope>NUCLEOTIDE SEQUENCE</scope>
</reference>
<dbReference type="AlphaFoldDB" id="A0A8X6UTK5"/>
<gene>
    <name evidence="1" type="ORF">NPIL_414211</name>
</gene>
<proteinExistence type="predicted"/>
<comment type="caution">
    <text evidence="1">The sequence shown here is derived from an EMBL/GenBank/DDBJ whole genome shotgun (WGS) entry which is preliminary data.</text>
</comment>
<protein>
    <submittedName>
        <fullName evidence="1">Uncharacterized protein</fullName>
    </submittedName>
</protein>
<organism evidence="1 2">
    <name type="scientific">Nephila pilipes</name>
    <name type="common">Giant wood spider</name>
    <name type="synonym">Nephila maculata</name>
    <dbReference type="NCBI Taxonomy" id="299642"/>
    <lineage>
        <taxon>Eukaryota</taxon>
        <taxon>Metazoa</taxon>
        <taxon>Ecdysozoa</taxon>
        <taxon>Arthropoda</taxon>
        <taxon>Chelicerata</taxon>
        <taxon>Arachnida</taxon>
        <taxon>Araneae</taxon>
        <taxon>Araneomorphae</taxon>
        <taxon>Entelegynae</taxon>
        <taxon>Araneoidea</taxon>
        <taxon>Nephilidae</taxon>
        <taxon>Nephila</taxon>
    </lineage>
</organism>
<accession>A0A8X6UTK5</accession>
<name>A0A8X6UTK5_NEPPI</name>
<evidence type="ECO:0000313" key="1">
    <source>
        <dbReference type="EMBL" id="GFU41858.1"/>
    </source>
</evidence>
<keyword evidence="2" id="KW-1185">Reference proteome</keyword>